<evidence type="ECO:0000259" key="1">
    <source>
        <dbReference type="SMART" id="SM00829"/>
    </source>
</evidence>
<dbReference type="InterPro" id="IPR013154">
    <property type="entry name" value="ADH-like_N"/>
</dbReference>
<dbReference type="Pfam" id="PF13602">
    <property type="entry name" value="ADH_zinc_N_2"/>
    <property type="match status" value="1"/>
</dbReference>
<dbReference type="EnsemblProtists" id="PYU1_T002485">
    <property type="protein sequence ID" value="PYU1_T002485"/>
    <property type="gene ID" value="PYU1_G002482"/>
</dbReference>
<dbReference type="SUPFAM" id="SSF51735">
    <property type="entry name" value="NAD(P)-binding Rossmann-fold domains"/>
    <property type="match status" value="1"/>
</dbReference>
<proteinExistence type="predicted"/>
<dbReference type="Pfam" id="PF08240">
    <property type="entry name" value="ADH_N"/>
    <property type="match status" value="1"/>
</dbReference>
<sequence length="327" mass="35697">MASSVPATFKQFQYTKFGAVDTEWKIVEVPQKALKPNHVRIKVINAALNPVDYKLAEYGAYWFGRTPTEEVPFIVGFDAAGTVVEVGSEVTDFKVGDDVFTRTPTDDFGAVAEYISVEAQYVAPKPKNQDFKDAAGVPLAGLTSYQALFTHGSLKAGERVLILGGSSATGTLAVQLAKGAGAHVIATTSHRNVDLVKSLGADQIIDYTTQKWAEVLDEHSIDLIYDCGFEPQAWNDAAQKILKKDTGRFVTLAQIENKIESPIGAKDFYFFCLSSGKDLREITKFIEKDQVKTIVDTVYPFESTIEAINKVKGGRVVGKVIISVAQE</sequence>
<dbReference type="AlphaFoldDB" id="K3WBZ4"/>
<dbReference type="OMA" id="EYGAYWF"/>
<dbReference type="GO" id="GO:0016491">
    <property type="term" value="F:oxidoreductase activity"/>
    <property type="evidence" value="ECO:0007669"/>
    <property type="project" value="InterPro"/>
</dbReference>
<name>K3WBZ4_GLOUD</name>
<evidence type="ECO:0000313" key="2">
    <source>
        <dbReference type="EnsemblProtists" id="PYU1_T002485"/>
    </source>
</evidence>
<dbReference type="Gene3D" id="3.40.50.720">
    <property type="entry name" value="NAD(P)-binding Rossmann-like Domain"/>
    <property type="match status" value="1"/>
</dbReference>
<protein>
    <recommendedName>
        <fullName evidence="1">Enoyl reductase (ER) domain-containing protein</fullName>
    </recommendedName>
</protein>
<dbReference type="PANTHER" id="PTHR11695:SF294">
    <property type="entry name" value="RETICULON-4-INTERACTING PROTEIN 1, MITOCHONDRIAL"/>
    <property type="match status" value="1"/>
</dbReference>
<dbReference type="HOGENOM" id="CLU_026673_3_3_1"/>
<organism evidence="2 3">
    <name type="scientific">Globisporangium ultimum (strain ATCC 200006 / CBS 805.95 / DAOM BR144)</name>
    <name type="common">Pythium ultimum</name>
    <dbReference type="NCBI Taxonomy" id="431595"/>
    <lineage>
        <taxon>Eukaryota</taxon>
        <taxon>Sar</taxon>
        <taxon>Stramenopiles</taxon>
        <taxon>Oomycota</taxon>
        <taxon>Peronosporomycetes</taxon>
        <taxon>Pythiales</taxon>
        <taxon>Pythiaceae</taxon>
        <taxon>Globisporangium</taxon>
    </lineage>
</organism>
<dbReference type="eggNOG" id="KOG1198">
    <property type="taxonomic scope" value="Eukaryota"/>
</dbReference>
<dbReference type="InterPro" id="IPR036291">
    <property type="entry name" value="NAD(P)-bd_dom_sf"/>
</dbReference>
<reference evidence="3" key="2">
    <citation type="submission" date="2010-04" db="EMBL/GenBank/DDBJ databases">
        <authorList>
            <person name="Buell R."/>
            <person name="Hamilton J."/>
            <person name="Hostetler J."/>
        </authorList>
    </citation>
    <scope>NUCLEOTIDE SEQUENCE [LARGE SCALE GENOMIC DNA]</scope>
    <source>
        <strain evidence="3">DAOM:BR144</strain>
    </source>
</reference>
<dbReference type="STRING" id="431595.K3WBZ4"/>
<dbReference type="Gene3D" id="3.90.180.10">
    <property type="entry name" value="Medium-chain alcohol dehydrogenases, catalytic domain"/>
    <property type="match status" value="1"/>
</dbReference>
<keyword evidence="3" id="KW-1185">Reference proteome</keyword>
<reference evidence="2" key="3">
    <citation type="submission" date="2014-11" db="UniProtKB">
        <authorList>
            <consortium name="EnsemblProtists"/>
        </authorList>
    </citation>
    <scope>IDENTIFICATION</scope>
    <source>
        <strain evidence="2">DAOM BR144</strain>
    </source>
</reference>
<accession>K3WBZ4</accession>
<dbReference type="Proteomes" id="UP000019132">
    <property type="component" value="Unassembled WGS sequence"/>
</dbReference>
<dbReference type="InterPro" id="IPR020843">
    <property type="entry name" value="ER"/>
</dbReference>
<evidence type="ECO:0000313" key="3">
    <source>
        <dbReference type="Proteomes" id="UP000019132"/>
    </source>
</evidence>
<dbReference type="InParanoid" id="K3WBZ4"/>
<dbReference type="SMART" id="SM00829">
    <property type="entry name" value="PKS_ER"/>
    <property type="match status" value="1"/>
</dbReference>
<dbReference type="PANTHER" id="PTHR11695">
    <property type="entry name" value="ALCOHOL DEHYDROGENASE RELATED"/>
    <property type="match status" value="1"/>
</dbReference>
<feature type="domain" description="Enoyl reductase (ER)" evidence="1">
    <location>
        <begin position="18"/>
        <end position="322"/>
    </location>
</feature>
<reference evidence="3" key="1">
    <citation type="journal article" date="2010" name="Genome Biol.">
        <title>Genome sequence of the necrotrophic plant pathogen Pythium ultimum reveals original pathogenicity mechanisms and effector repertoire.</title>
        <authorList>
            <person name="Levesque C.A."/>
            <person name="Brouwer H."/>
            <person name="Cano L."/>
            <person name="Hamilton J.P."/>
            <person name="Holt C."/>
            <person name="Huitema E."/>
            <person name="Raffaele S."/>
            <person name="Robideau G.P."/>
            <person name="Thines M."/>
            <person name="Win J."/>
            <person name="Zerillo M.M."/>
            <person name="Beakes G.W."/>
            <person name="Boore J.L."/>
            <person name="Busam D."/>
            <person name="Dumas B."/>
            <person name="Ferriera S."/>
            <person name="Fuerstenberg S.I."/>
            <person name="Gachon C.M."/>
            <person name="Gaulin E."/>
            <person name="Govers F."/>
            <person name="Grenville-Briggs L."/>
            <person name="Horner N."/>
            <person name="Hostetler J."/>
            <person name="Jiang R.H."/>
            <person name="Johnson J."/>
            <person name="Krajaejun T."/>
            <person name="Lin H."/>
            <person name="Meijer H.J."/>
            <person name="Moore B."/>
            <person name="Morris P."/>
            <person name="Phuntmart V."/>
            <person name="Puiu D."/>
            <person name="Shetty J."/>
            <person name="Stajich J.E."/>
            <person name="Tripathy S."/>
            <person name="Wawra S."/>
            <person name="van West P."/>
            <person name="Whitty B.R."/>
            <person name="Coutinho P.M."/>
            <person name="Henrissat B."/>
            <person name="Martin F."/>
            <person name="Thomas P.D."/>
            <person name="Tyler B.M."/>
            <person name="De Vries R.P."/>
            <person name="Kamoun S."/>
            <person name="Yandell M."/>
            <person name="Tisserat N."/>
            <person name="Buell C.R."/>
        </authorList>
    </citation>
    <scope>NUCLEOTIDE SEQUENCE</scope>
    <source>
        <strain evidence="3">DAOM:BR144</strain>
    </source>
</reference>
<dbReference type="SUPFAM" id="SSF50129">
    <property type="entry name" value="GroES-like"/>
    <property type="match status" value="1"/>
</dbReference>
<dbReference type="InterPro" id="IPR050700">
    <property type="entry name" value="YIM1/Zinc_Alcohol_DH_Fams"/>
</dbReference>
<dbReference type="InterPro" id="IPR011032">
    <property type="entry name" value="GroES-like_sf"/>
</dbReference>
<dbReference type="VEuPathDB" id="FungiDB:PYU1_G002482"/>
<dbReference type="CDD" id="cd05289">
    <property type="entry name" value="MDR_like_2"/>
    <property type="match status" value="1"/>
</dbReference>